<feature type="non-terminal residue" evidence="1">
    <location>
        <position position="146"/>
    </location>
</feature>
<comment type="caution">
    <text evidence="1">The sequence shown here is derived from an EMBL/GenBank/DDBJ whole genome shotgun (WGS) entry which is preliminary data.</text>
</comment>
<dbReference type="EMBL" id="JAPWTK010000058">
    <property type="protein sequence ID" value="KAJ8953251.1"/>
    <property type="molecule type" value="Genomic_DNA"/>
</dbReference>
<sequence>MENNESYKLKKCKYFVNKAFKGTEGLALNAFELYLSKHENFVYIGLKSYNNQTNFGIINFDFLSRYIFFNENVSKARVIITIPNIHENEKNAFIKAFKITLQIYSLFANAFFFSYNNHTIVTRSFETRCINIYISFQILTKDVPVP</sequence>
<gene>
    <name evidence="1" type="ORF">NQ318_015833</name>
</gene>
<dbReference type="AlphaFoldDB" id="A0AAV8YQQ3"/>
<name>A0AAV8YQQ3_9CUCU</name>
<evidence type="ECO:0000313" key="1">
    <source>
        <dbReference type="EMBL" id="KAJ8953251.1"/>
    </source>
</evidence>
<organism evidence="1 2">
    <name type="scientific">Aromia moschata</name>
    <dbReference type="NCBI Taxonomy" id="1265417"/>
    <lineage>
        <taxon>Eukaryota</taxon>
        <taxon>Metazoa</taxon>
        <taxon>Ecdysozoa</taxon>
        <taxon>Arthropoda</taxon>
        <taxon>Hexapoda</taxon>
        <taxon>Insecta</taxon>
        <taxon>Pterygota</taxon>
        <taxon>Neoptera</taxon>
        <taxon>Endopterygota</taxon>
        <taxon>Coleoptera</taxon>
        <taxon>Polyphaga</taxon>
        <taxon>Cucujiformia</taxon>
        <taxon>Chrysomeloidea</taxon>
        <taxon>Cerambycidae</taxon>
        <taxon>Cerambycinae</taxon>
        <taxon>Callichromatini</taxon>
        <taxon>Aromia</taxon>
    </lineage>
</organism>
<keyword evidence="2" id="KW-1185">Reference proteome</keyword>
<reference evidence="1" key="1">
    <citation type="journal article" date="2023" name="Insect Mol. Biol.">
        <title>Genome sequencing provides insights into the evolution of gene families encoding plant cell wall-degrading enzymes in longhorned beetles.</title>
        <authorList>
            <person name="Shin N.R."/>
            <person name="Okamura Y."/>
            <person name="Kirsch R."/>
            <person name="Pauchet Y."/>
        </authorList>
    </citation>
    <scope>NUCLEOTIDE SEQUENCE</scope>
    <source>
        <strain evidence="1">AMC_N1</strain>
    </source>
</reference>
<protein>
    <submittedName>
        <fullName evidence="1">Uncharacterized protein</fullName>
    </submittedName>
</protein>
<dbReference type="Proteomes" id="UP001162162">
    <property type="component" value="Unassembled WGS sequence"/>
</dbReference>
<evidence type="ECO:0000313" key="2">
    <source>
        <dbReference type="Proteomes" id="UP001162162"/>
    </source>
</evidence>
<proteinExistence type="predicted"/>
<accession>A0AAV8YQQ3</accession>